<dbReference type="Proteomes" id="UP000000560">
    <property type="component" value="Chromosome VIII"/>
</dbReference>
<evidence type="ECO:0000313" key="1">
    <source>
        <dbReference type="EMBL" id="CBF88420.1"/>
    </source>
</evidence>
<protein>
    <submittedName>
        <fullName evidence="1">Uncharacterized protein</fullName>
    </submittedName>
</protein>
<sequence>MQGSEHQLTINSMHDLASTYTEVGRLTEAEELGLQVVEISKRVLGPEHSDTLGSIALLSSIYKKLGNLNKAEEFGGAVVEASNRVLGPEHPETLIRMQNLAWSYGSAKQKNSNGSWWETAIRTS</sequence>
<organism evidence="1 2">
    <name type="scientific">Emericella nidulans (strain FGSC A4 / ATCC 38163 / CBS 112.46 / NRRL 194 / M139)</name>
    <name type="common">Aspergillus nidulans</name>
    <dbReference type="NCBI Taxonomy" id="227321"/>
    <lineage>
        <taxon>Eukaryota</taxon>
        <taxon>Fungi</taxon>
        <taxon>Dikarya</taxon>
        <taxon>Ascomycota</taxon>
        <taxon>Pezizomycotina</taxon>
        <taxon>Eurotiomycetes</taxon>
        <taxon>Eurotiomycetidae</taxon>
        <taxon>Eurotiales</taxon>
        <taxon>Aspergillaceae</taxon>
        <taxon>Aspergillus</taxon>
        <taxon>Aspergillus subgen. Nidulantes</taxon>
    </lineage>
</organism>
<dbReference type="HOGENOM" id="CLU_000288_125_11_1"/>
<dbReference type="VEuPathDB" id="FungiDB:AN0971"/>
<dbReference type="PANTHER" id="PTHR46082">
    <property type="entry name" value="ATP/GTP-BINDING PROTEIN-RELATED"/>
    <property type="match status" value="1"/>
</dbReference>
<dbReference type="AlphaFoldDB" id="C8VUE7"/>
<dbReference type="STRING" id="227321.C8VUE7"/>
<evidence type="ECO:0000313" key="2">
    <source>
        <dbReference type="Proteomes" id="UP000000560"/>
    </source>
</evidence>
<gene>
    <name evidence="1" type="ORF">ANIA_00971</name>
</gene>
<dbReference type="Gene3D" id="1.25.40.10">
    <property type="entry name" value="Tetratricopeptide repeat domain"/>
    <property type="match status" value="1"/>
</dbReference>
<dbReference type="RefSeq" id="XP_658575.2">
    <property type="nucleotide sequence ID" value="XM_653483.2"/>
</dbReference>
<proteinExistence type="predicted"/>
<dbReference type="PANTHER" id="PTHR46082:SF11">
    <property type="entry name" value="AAA+ ATPASE DOMAIN-CONTAINING PROTEIN-RELATED"/>
    <property type="match status" value="1"/>
</dbReference>
<dbReference type="eggNOG" id="ENOG502SWSX">
    <property type="taxonomic scope" value="Eukaryota"/>
</dbReference>
<dbReference type="Pfam" id="PF13374">
    <property type="entry name" value="TPR_10"/>
    <property type="match status" value="1"/>
</dbReference>
<dbReference type="OrthoDB" id="1658288at2759"/>
<dbReference type="InterPro" id="IPR011990">
    <property type="entry name" value="TPR-like_helical_dom_sf"/>
</dbReference>
<dbReference type="OMA" id="MALVCFE"/>
<dbReference type="InParanoid" id="C8VUE7"/>
<reference evidence="2" key="1">
    <citation type="journal article" date="2005" name="Nature">
        <title>Sequencing of Aspergillus nidulans and comparative analysis with A. fumigatus and A. oryzae.</title>
        <authorList>
            <person name="Galagan J.E."/>
            <person name="Calvo S.E."/>
            <person name="Cuomo C."/>
            <person name="Ma L.J."/>
            <person name="Wortman J.R."/>
            <person name="Batzoglou S."/>
            <person name="Lee S.I."/>
            <person name="Basturkmen M."/>
            <person name="Spevak C.C."/>
            <person name="Clutterbuck J."/>
            <person name="Kapitonov V."/>
            <person name="Jurka J."/>
            <person name="Scazzocchio C."/>
            <person name="Farman M."/>
            <person name="Butler J."/>
            <person name="Purcell S."/>
            <person name="Harris S."/>
            <person name="Braus G.H."/>
            <person name="Draht O."/>
            <person name="Busch S."/>
            <person name="D'Enfert C."/>
            <person name="Bouchier C."/>
            <person name="Goldman G.H."/>
            <person name="Bell-Pedersen D."/>
            <person name="Griffiths-Jones S."/>
            <person name="Doonan J.H."/>
            <person name="Yu J."/>
            <person name="Vienken K."/>
            <person name="Pain A."/>
            <person name="Freitag M."/>
            <person name="Selker E.U."/>
            <person name="Archer D.B."/>
            <person name="Penalva M.A."/>
            <person name="Oakley B.R."/>
            <person name="Momany M."/>
            <person name="Tanaka T."/>
            <person name="Kumagai T."/>
            <person name="Asai K."/>
            <person name="Machida M."/>
            <person name="Nierman W.C."/>
            <person name="Denning D.W."/>
            <person name="Caddick M."/>
            <person name="Hynes M."/>
            <person name="Paoletti M."/>
            <person name="Fischer R."/>
            <person name="Miller B."/>
            <person name="Dyer P."/>
            <person name="Sachs M.S."/>
            <person name="Osmani S.A."/>
            <person name="Birren B.W."/>
        </authorList>
    </citation>
    <scope>NUCLEOTIDE SEQUENCE [LARGE SCALE GENOMIC DNA]</scope>
    <source>
        <strain evidence="2">FGSC A4 / ATCC 38163 / CBS 112.46 / NRRL 194 / M139</strain>
    </source>
</reference>
<dbReference type="GeneID" id="2876749"/>
<dbReference type="SUPFAM" id="SSF48452">
    <property type="entry name" value="TPR-like"/>
    <property type="match status" value="1"/>
</dbReference>
<dbReference type="KEGG" id="ani:ANIA_00971"/>
<reference evidence="2" key="2">
    <citation type="journal article" date="2009" name="Fungal Genet. Biol.">
        <title>The 2008 update of the Aspergillus nidulans genome annotation: a community effort.</title>
        <authorList>
            <person name="Wortman J.R."/>
            <person name="Gilsenan J.M."/>
            <person name="Joardar V."/>
            <person name="Deegan J."/>
            <person name="Clutterbuck J."/>
            <person name="Andersen M.R."/>
            <person name="Archer D."/>
            <person name="Bencina M."/>
            <person name="Braus G."/>
            <person name="Coutinho P."/>
            <person name="von Dohren H."/>
            <person name="Doonan J."/>
            <person name="Driessen A.J."/>
            <person name="Durek P."/>
            <person name="Espeso E."/>
            <person name="Fekete E."/>
            <person name="Flipphi M."/>
            <person name="Estrada C.G."/>
            <person name="Geysens S."/>
            <person name="Goldman G."/>
            <person name="de Groot P.W."/>
            <person name="Hansen K."/>
            <person name="Harris S.D."/>
            <person name="Heinekamp T."/>
            <person name="Helmstaedt K."/>
            <person name="Henrissat B."/>
            <person name="Hofmann G."/>
            <person name="Homan T."/>
            <person name="Horio T."/>
            <person name="Horiuchi H."/>
            <person name="James S."/>
            <person name="Jones M."/>
            <person name="Karaffa L."/>
            <person name="Karanyi Z."/>
            <person name="Kato M."/>
            <person name="Keller N."/>
            <person name="Kelly D.E."/>
            <person name="Kiel J.A."/>
            <person name="Kim J.M."/>
            <person name="van der Klei I.J."/>
            <person name="Klis F.M."/>
            <person name="Kovalchuk A."/>
            <person name="Krasevec N."/>
            <person name="Kubicek C.P."/>
            <person name="Liu B."/>
            <person name="Maccabe A."/>
            <person name="Meyer V."/>
            <person name="Mirabito P."/>
            <person name="Miskei M."/>
            <person name="Mos M."/>
            <person name="Mullins J."/>
            <person name="Nelson D.R."/>
            <person name="Nielsen J."/>
            <person name="Oakley B.R."/>
            <person name="Osmani S.A."/>
            <person name="Pakula T."/>
            <person name="Paszewski A."/>
            <person name="Paulsen I."/>
            <person name="Pilsyk S."/>
            <person name="Pocsi I."/>
            <person name="Punt P.J."/>
            <person name="Ram A.F."/>
            <person name="Ren Q."/>
            <person name="Robellet X."/>
            <person name="Robson G."/>
            <person name="Seiboth B."/>
            <person name="van Solingen P."/>
            <person name="Specht T."/>
            <person name="Sun J."/>
            <person name="Taheri-Talesh N."/>
            <person name="Takeshita N."/>
            <person name="Ussery D."/>
            <person name="vanKuyk P.A."/>
            <person name="Visser H."/>
            <person name="van de Vondervoort P.J."/>
            <person name="de Vries R.P."/>
            <person name="Walton J."/>
            <person name="Xiang X."/>
            <person name="Xiong Y."/>
            <person name="Zeng A.P."/>
            <person name="Brandt B.W."/>
            <person name="Cornell M.J."/>
            <person name="van den Hondel C.A."/>
            <person name="Visser J."/>
            <person name="Oliver S.G."/>
            <person name="Turner G."/>
        </authorList>
    </citation>
    <scope>GENOME REANNOTATION</scope>
    <source>
        <strain evidence="2">FGSC A4 / ATCC 38163 / CBS 112.46 / NRRL 194 / M139</strain>
    </source>
</reference>
<dbReference type="EMBL" id="BN001308">
    <property type="protein sequence ID" value="CBF88420.1"/>
    <property type="molecule type" value="Genomic_DNA"/>
</dbReference>
<accession>C8VUE7</accession>
<dbReference type="InterPro" id="IPR053137">
    <property type="entry name" value="NLR-like"/>
</dbReference>
<name>C8VUE7_EMENI</name>
<keyword evidence="2" id="KW-1185">Reference proteome</keyword>
<dbReference type="Pfam" id="PF13424">
    <property type="entry name" value="TPR_12"/>
    <property type="match status" value="1"/>
</dbReference>